<dbReference type="NCBIfam" id="NF011648">
    <property type="entry name" value="PRK15066.1"/>
    <property type="match status" value="1"/>
</dbReference>
<dbReference type="GO" id="GO:0140359">
    <property type="term" value="F:ABC-type transporter activity"/>
    <property type="evidence" value="ECO:0007669"/>
    <property type="project" value="InterPro"/>
</dbReference>
<dbReference type="RefSeq" id="WP_182622410.1">
    <property type="nucleotide sequence ID" value="NZ_JACIUV010000004.1"/>
</dbReference>
<evidence type="ECO:0000313" key="8">
    <source>
        <dbReference type="EMBL" id="MBB1117368.1"/>
    </source>
</evidence>
<protein>
    <recommendedName>
        <fullName evidence="6">Transport permease protein</fullName>
    </recommendedName>
</protein>
<dbReference type="PANTHER" id="PTHR43332:SF2">
    <property type="entry name" value="INNER MEMBRANE TRANSPORT PERMEASE YADH"/>
    <property type="match status" value="1"/>
</dbReference>
<dbReference type="PRINTS" id="PR00164">
    <property type="entry name" value="ABC2TRNSPORT"/>
</dbReference>
<name>A0A7W3V0Q2_9GAMM</name>
<feature type="transmembrane region" description="Helical" evidence="6">
    <location>
        <begin position="111"/>
        <end position="137"/>
    </location>
</feature>
<proteinExistence type="inferred from homology"/>
<dbReference type="InterPro" id="IPR052522">
    <property type="entry name" value="ABC-2_transport_permease"/>
</dbReference>
<dbReference type="AlphaFoldDB" id="A0A7W3V0Q2"/>
<evidence type="ECO:0000259" key="7">
    <source>
        <dbReference type="PROSITE" id="PS51012"/>
    </source>
</evidence>
<dbReference type="InterPro" id="IPR047817">
    <property type="entry name" value="ABC2_TM_bact-type"/>
</dbReference>
<evidence type="ECO:0000256" key="3">
    <source>
        <dbReference type="ARBA" id="ARBA00022692"/>
    </source>
</evidence>
<keyword evidence="6" id="KW-0813">Transport</keyword>
<feature type="transmembrane region" description="Helical" evidence="6">
    <location>
        <begin position="178"/>
        <end position="198"/>
    </location>
</feature>
<feature type="transmembrane region" description="Helical" evidence="6">
    <location>
        <begin position="143"/>
        <end position="166"/>
    </location>
</feature>
<dbReference type="InterPro" id="IPR000412">
    <property type="entry name" value="ABC_2_transport"/>
</dbReference>
<evidence type="ECO:0000256" key="6">
    <source>
        <dbReference type="RuleBase" id="RU361157"/>
    </source>
</evidence>
<reference evidence="8 9" key="1">
    <citation type="submission" date="2020-08" db="EMBL/GenBank/DDBJ databases">
        <title>Stenotrophomonas sp. W1S232.</title>
        <authorList>
            <person name="Deng Y."/>
        </authorList>
    </citation>
    <scope>NUCLEOTIDE SEQUENCE [LARGE SCALE GENOMIC DNA]</scope>
    <source>
        <strain evidence="8 9">W1S232</strain>
    </source>
</reference>
<evidence type="ECO:0000256" key="2">
    <source>
        <dbReference type="ARBA" id="ARBA00007783"/>
    </source>
</evidence>
<comment type="subcellular location">
    <subcellularLocation>
        <location evidence="6">Cell inner membrane</location>
        <topology evidence="6">Multi-pass membrane protein</topology>
    </subcellularLocation>
    <subcellularLocation>
        <location evidence="1">Membrane</location>
        <topology evidence="1">Multi-pass membrane protein</topology>
    </subcellularLocation>
</comment>
<keyword evidence="6" id="KW-1003">Cell membrane</keyword>
<evidence type="ECO:0000256" key="1">
    <source>
        <dbReference type="ARBA" id="ARBA00004141"/>
    </source>
</evidence>
<feature type="domain" description="ABC transmembrane type-2" evidence="7">
    <location>
        <begin position="29"/>
        <end position="258"/>
    </location>
</feature>
<evidence type="ECO:0000256" key="4">
    <source>
        <dbReference type="ARBA" id="ARBA00022989"/>
    </source>
</evidence>
<keyword evidence="4 6" id="KW-1133">Transmembrane helix</keyword>
<dbReference type="InterPro" id="IPR013525">
    <property type="entry name" value="ABC2_TM"/>
</dbReference>
<feature type="transmembrane region" description="Helical" evidence="6">
    <location>
        <begin position="65"/>
        <end position="91"/>
    </location>
</feature>
<organism evidence="8 9">
    <name type="scientific">Stenotrophomonas koreensis</name>
    <dbReference type="NCBI Taxonomy" id="266128"/>
    <lineage>
        <taxon>Bacteria</taxon>
        <taxon>Pseudomonadati</taxon>
        <taxon>Pseudomonadota</taxon>
        <taxon>Gammaproteobacteria</taxon>
        <taxon>Lysobacterales</taxon>
        <taxon>Lysobacteraceae</taxon>
        <taxon>Stenotrophomonas</taxon>
    </lineage>
</organism>
<dbReference type="PROSITE" id="PS51012">
    <property type="entry name" value="ABC_TM2"/>
    <property type="match status" value="1"/>
</dbReference>
<evidence type="ECO:0000256" key="5">
    <source>
        <dbReference type="ARBA" id="ARBA00023136"/>
    </source>
</evidence>
<gene>
    <name evidence="8" type="ORF">H4O09_09945</name>
</gene>
<dbReference type="Proteomes" id="UP000550609">
    <property type="component" value="Unassembled WGS sequence"/>
</dbReference>
<dbReference type="Pfam" id="PF01061">
    <property type="entry name" value="ABC2_membrane"/>
    <property type="match status" value="1"/>
</dbReference>
<keyword evidence="5 6" id="KW-0472">Membrane</keyword>
<sequence>MTAATPSTGRANLVALGTIVRREVNRILRIWGQTLVPPAITMTLYFLIFGGLIGSRIGDMGGYSYMQFIVPGLVMMSVIQNSYGNIASSFFGAKFGRHIEELLVSPMPNWVILAGYVAGAVLRGLMVGGIVMVIALLFTDVRIAHPLITLSTVLLGATIFALAGFLNAVYAKKFDDIAIVPTFILTPLTYFGGVFYSITLLPGWAQTATHANPIFYMVNAFRYGLLGTSDVPLWIAYALMLGFIAVLASFSLWLLGRGTGMRS</sequence>
<dbReference type="PANTHER" id="PTHR43332">
    <property type="entry name" value="INNER MEMBRANE TRANSPORT PERMEASE YADH-RELATED"/>
    <property type="match status" value="1"/>
</dbReference>
<evidence type="ECO:0000313" key="9">
    <source>
        <dbReference type="Proteomes" id="UP000550609"/>
    </source>
</evidence>
<feature type="transmembrane region" description="Helical" evidence="6">
    <location>
        <begin position="30"/>
        <end position="53"/>
    </location>
</feature>
<accession>A0A7W3V0Q2</accession>
<dbReference type="EMBL" id="JACIUV010000004">
    <property type="protein sequence ID" value="MBB1117368.1"/>
    <property type="molecule type" value="Genomic_DNA"/>
</dbReference>
<feature type="transmembrane region" description="Helical" evidence="6">
    <location>
        <begin position="234"/>
        <end position="255"/>
    </location>
</feature>
<dbReference type="PIRSF" id="PIRSF006648">
    <property type="entry name" value="DrrB"/>
    <property type="match status" value="1"/>
</dbReference>
<keyword evidence="3 6" id="KW-0812">Transmembrane</keyword>
<dbReference type="GO" id="GO:0043190">
    <property type="term" value="C:ATP-binding cassette (ABC) transporter complex"/>
    <property type="evidence" value="ECO:0007669"/>
    <property type="project" value="InterPro"/>
</dbReference>
<comment type="caution">
    <text evidence="8">The sequence shown here is derived from an EMBL/GenBank/DDBJ whole genome shotgun (WGS) entry which is preliminary data.</text>
</comment>
<comment type="similarity">
    <text evidence="2 6">Belongs to the ABC-2 integral membrane protein family.</text>
</comment>